<keyword evidence="5" id="KW-1185">Reference proteome</keyword>
<name>A0AA88DWG9_FICCA</name>
<feature type="transmembrane region" description="Helical" evidence="3">
    <location>
        <begin position="12"/>
        <end position="30"/>
    </location>
</feature>
<organism evidence="4 5">
    <name type="scientific">Ficus carica</name>
    <name type="common">Common fig</name>
    <dbReference type="NCBI Taxonomy" id="3494"/>
    <lineage>
        <taxon>Eukaryota</taxon>
        <taxon>Viridiplantae</taxon>
        <taxon>Streptophyta</taxon>
        <taxon>Embryophyta</taxon>
        <taxon>Tracheophyta</taxon>
        <taxon>Spermatophyta</taxon>
        <taxon>Magnoliopsida</taxon>
        <taxon>eudicotyledons</taxon>
        <taxon>Gunneridae</taxon>
        <taxon>Pentapetalae</taxon>
        <taxon>rosids</taxon>
        <taxon>fabids</taxon>
        <taxon>Rosales</taxon>
        <taxon>Moraceae</taxon>
        <taxon>Ficeae</taxon>
        <taxon>Ficus</taxon>
    </lineage>
</organism>
<dbReference type="PANTHER" id="PTHR31415:SF52">
    <property type="entry name" value="LATE EMBRYOGENESIS ABUNDANT (LEA) HYDROXYPROLINE-RICH GLYCOPROTEIN FAMILY-RELATED"/>
    <property type="match status" value="1"/>
</dbReference>
<evidence type="ECO:0000256" key="2">
    <source>
        <dbReference type="ARBA" id="ARBA00023136"/>
    </source>
</evidence>
<evidence type="ECO:0000256" key="3">
    <source>
        <dbReference type="SAM" id="Phobius"/>
    </source>
</evidence>
<keyword evidence="3" id="KW-0812">Transmembrane</keyword>
<dbReference type="EMBL" id="BTGU01000143">
    <property type="protein sequence ID" value="GMN63162.1"/>
    <property type="molecule type" value="Genomic_DNA"/>
</dbReference>
<evidence type="ECO:0008006" key="6">
    <source>
        <dbReference type="Google" id="ProtNLM"/>
    </source>
</evidence>
<keyword evidence="3" id="KW-1133">Transmembrane helix</keyword>
<evidence type="ECO:0000313" key="5">
    <source>
        <dbReference type="Proteomes" id="UP001187192"/>
    </source>
</evidence>
<dbReference type="InterPro" id="IPR044839">
    <property type="entry name" value="NDR1-like"/>
</dbReference>
<dbReference type="Gramene" id="FCD_00028584-RA">
    <property type="protein sequence ID" value="FCD_00028584-RA:cds"/>
    <property type="gene ID" value="FCD_00028584"/>
</dbReference>
<dbReference type="Proteomes" id="UP001187192">
    <property type="component" value="Unassembled WGS sequence"/>
</dbReference>
<dbReference type="PANTHER" id="PTHR31415">
    <property type="entry name" value="OS05G0367900 PROTEIN"/>
    <property type="match status" value="1"/>
</dbReference>
<comment type="subcellular location">
    <subcellularLocation>
        <location evidence="1">Membrane</location>
    </subcellularLocation>
</comment>
<dbReference type="GO" id="GO:0009506">
    <property type="term" value="C:plasmodesma"/>
    <property type="evidence" value="ECO:0007669"/>
    <property type="project" value="TreeGrafter"/>
</dbReference>
<feature type="transmembrane region" description="Helical" evidence="3">
    <location>
        <begin position="192"/>
        <end position="210"/>
    </location>
</feature>
<dbReference type="GO" id="GO:0098542">
    <property type="term" value="P:defense response to other organism"/>
    <property type="evidence" value="ECO:0007669"/>
    <property type="project" value="InterPro"/>
</dbReference>
<reference evidence="4" key="1">
    <citation type="submission" date="2023-07" db="EMBL/GenBank/DDBJ databases">
        <title>draft genome sequence of fig (Ficus carica).</title>
        <authorList>
            <person name="Takahashi T."/>
            <person name="Nishimura K."/>
        </authorList>
    </citation>
    <scope>NUCLEOTIDE SEQUENCE</scope>
</reference>
<comment type="caution">
    <text evidence="4">The sequence shown here is derived from an EMBL/GenBank/DDBJ whole genome shotgun (WGS) entry which is preliminary data.</text>
</comment>
<keyword evidence="2 3" id="KW-0472">Membrane</keyword>
<protein>
    <recommendedName>
        <fullName evidence="6">Late embryogenesis abundant protein LEA-2 subgroup domain-containing protein</fullName>
    </recommendedName>
</protein>
<gene>
    <name evidence="4" type="ORF">TIFTF001_032238</name>
</gene>
<sequence>MDSSNGGCCRCCFSFIFTLGLTALFMWLSLRTSNPTCYVQFFYVPALNRTLNSTENTTIYLDLKLNNGNKDKGIYYDNVNLNLSYVHNISEPEGKTLINDTFIPAFYQGHKKKATKPANFSAAGLDWALVKANTTAFFRVDMATAVRFKIMAWKTKRHRLVVRTTVEVNESGTKVKPKKGNKLSGARKNGCFSLQVGVLINLLIWVLIGFW</sequence>
<proteinExistence type="predicted"/>
<dbReference type="GO" id="GO:0005886">
    <property type="term" value="C:plasma membrane"/>
    <property type="evidence" value="ECO:0007669"/>
    <property type="project" value="TreeGrafter"/>
</dbReference>
<accession>A0AA88DWG9</accession>
<evidence type="ECO:0000313" key="4">
    <source>
        <dbReference type="EMBL" id="GMN63162.1"/>
    </source>
</evidence>
<dbReference type="AlphaFoldDB" id="A0AA88DWG9"/>
<evidence type="ECO:0000256" key="1">
    <source>
        <dbReference type="ARBA" id="ARBA00004370"/>
    </source>
</evidence>